<dbReference type="SUPFAM" id="SSF54495">
    <property type="entry name" value="UBC-like"/>
    <property type="match status" value="1"/>
</dbReference>
<evidence type="ECO:0000313" key="3">
    <source>
        <dbReference type="EMBL" id="CCD63136.1"/>
    </source>
</evidence>
<dbReference type="AGR" id="WB:WBGene00006731"/>
<dbReference type="WormBase" id="F56D2.4">
    <property type="protein sequence ID" value="CE01332"/>
    <property type="gene ID" value="WBGene00006731"/>
    <property type="gene designation" value="uev-2"/>
</dbReference>
<feature type="compositionally biased region" description="Acidic residues" evidence="1">
    <location>
        <begin position="216"/>
        <end position="230"/>
    </location>
</feature>
<evidence type="ECO:0000256" key="1">
    <source>
        <dbReference type="SAM" id="MobiDB-lite"/>
    </source>
</evidence>
<dbReference type="PIR" id="T16479">
    <property type="entry name" value="T16479"/>
</dbReference>
<name>Q20872_CAEEL</name>
<dbReference type="SMART" id="SM00212">
    <property type="entry name" value="UBCc"/>
    <property type="match status" value="1"/>
</dbReference>
<dbReference type="GeneID" id="186377"/>
<dbReference type="InterPro" id="IPR016135">
    <property type="entry name" value="UBQ-conjugating_enzyme/RWD"/>
</dbReference>
<dbReference type="HOGENOM" id="CLU_1205709_0_0_1"/>
<feature type="domain" description="UBC core" evidence="2">
    <location>
        <begin position="28"/>
        <end position="185"/>
    </location>
</feature>
<dbReference type="CTD" id="186377"/>
<sequence length="230" mass="26524">MRRRSNRQYVDLSYFRETADALLFDVETNSREFTNEINTVKEEKAKWDERTPQGYTAKPISFEGADIWCSWICTVPGPRGSPWEGGEYEVSVNFHKWPIIPPICEFKTPLHHPNVDLRGSIYLKMLEQEHWSSETSLKKLLREISNLLATPDLTQAANIEAWMEYENQRENYEAKARAYAWTVNPNAVGYMEVSENSGIQRETAKAKLAVQNGAMESDEDDDDLPIDIEN</sequence>
<keyword evidence="4" id="KW-1185">Reference proteome</keyword>
<dbReference type="FunFam" id="3.10.110.10:FF:000212">
    <property type="entry name" value="Ubiquitin E2 (Conjugating enzyme) variant"/>
    <property type="match status" value="1"/>
</dbReference>
<dbReference type="GO" id="GO:0006974">
    <property type="term" value="P:DNA damage response"/>
    <property type="evidence" value="ECO:0000318"/>
    <property type="project" value="GO_Central"/>
</dbReference>
<dbReference type="GO" id="GO:0005634">
    <property type="term" value="C:nucleus"/>
    <property type="evidence" value="ECO:0000318"/>
    <property type="project" value="GO_Central"/>
</dbReference>
<dbReference type="OrthoDB" id="6600758at2759"/>
<dbReference type="STRING" id="6239.F56D2.4.1"/>
<dbReference type="SMR" id="Q20872"/>
<dbReference type="PANTHER" id="PTHR24067">
    <property type="entry name" value="UBIQUITIN-CONJUGATING ENZYME E2"/>
    <property type="match status" value="1"/>
</dbReference>
<dbReference type="Bgee" id="WBGene00006731">
    <property type="expression patterns" value="Expressed in larva and 2 other cell types or tissues"/>
</dbReference>
<reference evidence="3 4" key="1">
    <citation type="journal article" date="1998" name="Science">
        <title>Genome sequence of the nematode C. elegans: a platform for investigating biology.</title>
        <authorList>
            <consortium name="The C. elegans sequencing consortium"/>
            <person name="Sulson J.E."/>
            <person name="Waterston R."/>
        </authorList>
    </citation>
    <scope>NUCLEOTIDE SEQUENCE [LARGE SCALE GENOMIC DNA]</scope>
    <source>
        <strain evidence="3 4">Bristol N2</strain>
    </source>
</reference>
<dbReference type="InParanoid" id="Q20872"/>
<evidence type="ECO:0000259" key="2">
    <source>
        <dbReference type="PROSITE" id="PS50127"/>
    </source>
</evidence>
<dbReference type="Gene3D" id="3.10.110.10">
    <property type="entry name" value="Ubiquitin Conjugating Enzyme"/>
    <property type="match status" value="1"/>
</dbReference>
<dbReference type="GO" id="GO:0000209">
    <property type="term" value="P:protein polyubiquitination"/>
    <property type="evidence" value="ECO:0000318"/>
    <property type="project" value="GO_Central"/>
</dbReference>
<dbReference type="FunCoup" id="Q20872">
    <property type="interactions" value="174"/>
</dbReference>
<dbReference type="eggNOG" id="KOG0424">
    <property type="taxonomic scope" value="Eukaryota"/>
</dbReference>
<proteinExistence type="predicted"/>
<dbReference type="InterPro" id="IPR050113">
    <property type="entry name" value="Ub_conjugating_enzyme"/>
</dbReference>
<dbReference type="KEGG" id="cel:CELE_F56D2.4"/>
<dbReference type="Proteomes" id="UP000001940">
    <property type="component" value="Chromosome III"/>
</dbReference>
<evidence type="ECO:0000313" key="4">
    <source>
        <dbReference type="Proteomes" id="UP000001940"/>
    </source>
</evidence>
<dbReference type="Pfam" id="PF00179">
    <property type="entry name" value="UQ_con"/>
    <property type="match status" value="1"/>
</dbReference>
<accession>Q20872</accession>
<protein>
    <submittedName>
        <fullName evidence="3">UBC core domain-containing protein</fullName>
    </submittedName>
</protein>
<dbReference type="PROSITE" id="PS50127">
    <property type="entry name" value="UBC_2"/>
    <property type="match status" value="1"/>
</dbReference>
<dbReference type="PaxDb" id="6239-F56D2.4"/>
<dbReference type="RefSeq" id="NP_498198.1">
    <property type="nucleotide sequence ID" value="NM_065797.3"/>
</dbReference>
<feature type="region of interest" description="Disordered" evidence="1">
    <location>
        <begin position="211"/>
        <end position="230"/>
    </location>
</feature>
<organism evidence="3 4">
    <name type="scientific">Caenorhabditis elegans</name>
    <dbReference type="NCBI Taxonomy" id="6239"/>
    <lineage>
        <taxon>Eukaryota</taxon>
        <taxon>Metazoa</taxon>
        <taxon>Ecdysozoa</taxon>
        <taxon>Nematoda</taxon>
        <taxon>Chromadorea</taxon>
        <taxon>Rhabditida</taxon>
        <taxon>Rhabditina</taxon>
        <taxon>Rhabditomorpha</taxon>
        <taxon>Rhabditoidea</taxon>
        <taxon>Rhabditidae</taxon>
        <taxon>Peloderinae</taxon>
        <taxon>Caenorhabditis</taxon>
    </lineage>
</organism>
<dbReference type="PhylomeDB" id="Q20872"/>
<gene>
    <name evidence="3 5" type="primary">uev-2</name>
    <name evidence="3" type="ORF">CELE_F56D2.4</name>
    <name evidence="5" type="ORF">F56D2.4</name>
</gene>
<evidence type="ECO:0000313" key="5">
    <source>
        <dbReference type="WormBase" id="F56D2.4"/>
    </source>
</evidence>
<dbReference type="AlphaFoldDB" id="Q20872"/>
<dbReference type="EMBL" id="BX284603">
    <property type="protein sequence ID" value="CCD63136.1"/>
    <property type="molecule type" value="Genomic_DNA"/>
</dbReference>
<dbReference type="UCSC" id="F56D2.4">
    <property type="organism name" value="c. elegans"/>
</dbReference>
<dbReference type="InterPro" id="IPR000608">
    <property type="entry name" value="UBC"/>
</dbReference>
<dbReference type="GO" id="GO:0061631">
    <property type="term" value="F:ubiquitin conjugating enzyme activity"/>
    <property type="evidence" value="ECO:0000318"/>
    <property type="project" value="GO_Central"/>
</dbReference>